<reference evidence="1 2" key="1">
    <citation type="journal article" date="2016" name="Nat. Commun.">
        <title>Ectomycorrhizal ecology is imprinted in the genome of the dominant symbiotic fungus Cenococcum geophilum.</title>
        <authorList>
            <consortium name="DOE Joint Genome Institute"/>
            <person name="Peter M."/>
            <person name="Kohler A."/>
            <person name="Ohm R.A."/>
            <person name="Kuo A."/>
            <person name="Krutzmann J."/>
            <person name="Morin E."/>
            <person name="Arend M."/>
            <person name="Barry K.W."/>
            <person name="Binder M."/>
            <person name="Choi C."/>
            <person name="Clum A."/>
            <person name="Copeland A."/>
            <person name="Grisel N."/>
            <person name="Haridas S."/>
            <person name="Kipfer T."/>
            <person name="LaButti K."/>
            <person name="Lindquist E."/>
            <person name="Lipzen A."/>
            <person name="Maire R."/>
            <person name="Meier B."/>
            <person name="Mihaltcheva S."/>
            <person name="Molinier V."/>
            <person name="Murat C."/>
            <person name="Poggeler S."/>
            <person name="Quandt C.A."/>
            <person name="Sperisen C."/>
            <person name="Tritt A."/>
            <person name="Tisserant E."/>
            <person name="Crous P.W."/>
            <person name="Henrissat B."/>
            <person name="Nehls U."/>
            <person name="Egli S."/>
            <person name="Spatafora J.W."/>
            <person name="Grigoriev I.V."/>
            <person name="Martin F.M."/>
        </authorList>
    </citation>
    <scope>NUCLEOTIDE SEQUENCE [LARGE SCALE GENOMIC DNA]</scope>
    <source>
        <strain evidence="1 2">1.58</strain>
    </source>
</reference>
<name>A0ACC8EP93_9PEZI</name>
<gene>
    <name evidence="1" type="ORF">K441DRAFT_669587</name>
</gene>
<dbReference type="Proteomes" id="UP000250078">
    <property type="component" value="Unassembled WGS sequence"/>
</dbReference>
<evidence type="ECO:0000313" key="1">
    <source>
        <dbReference type="EMBL" id="OCK88165.1"/>
    </source>
</evidence>
<keyword evidence="2" id="KW-1185">Reference proteome</keyword>
<dbReference type="EMBL" id="KV748248">
    <property type="protein sequence ID" value="OCK88165.1"/>
    <property type="molecule type" value="Genomic_DNA"/>
</dbReference>
<sequence length="186" mass="20670">MSTGSKSCNICNLSFCSLDALQQHLRSKHALDRRVLQNVPCQANEPQTISPTTHPIQFSLDEASSPPPQSPLEQALQRLRLQVNQDRCARIRRDDAPPKLPATDSSLRFTPVAFVKAGEAPKRKKKTKARRTCERGRGDSENTPVIGSGFRDHNWALGEGNSDGYNWALCDKDCGWCGHCADHVDY</sequence>
<organism evidence="1 2">
    <name type="scientific">Cenococcum geophilum 1.58</name>
    <dbReference type="NCBI Taxonomy" id="794803"/>
    <lineage>
        <taxon>Eukaryota</taxon>
        <taxon>Fungi</taxon>
        <taxon>Dikarya</taxon>
        <taxon>Ascomycota</taxon>
        <taxon>Pezizomycotina</taxon>
        <taxon>Dothideomycetes</taxon>
        <taxon>Pleosporomycetidae</taxon>
        <taxon>Gloniales</taxon>
        <taxon>Gloniaceae</taxon>
        <taxon>Cenococcum</taxon>
    </lineage>
</organism>
<protein>
    <submittedName>
        <fullName evidence="1">Uncharacterized protein</fullName>
    </submittedName>
</protein>
<evidence type="ECO:0000313" key="2">
    <source>
        <dbReference type="Proteomes" id="UP000250078"/>
    </source>
</evidence>
<proteinExistence type="predicted"/>
<accession>A0ACC8EP93</accession>